<evidence type="ECO:0000313" key="2">
    <source>
        <dbReference type="Proteomes" id="UP000243201"/>
    </source>
</evidence>
<evidence type="ECO:0008006" key="3">
    <source>
        <dbReference type="Google" id="ProtNLM"/>
    </source>
</evidence>
<comment type="caution">
    <text evidence="1">The sequence shown here is derived from an EMBL/GenBank/DDBJ whole genome shotgun (WGS) entry which is preliminary data.</text>
</comment>
<gene>
    <name evidence="1" type="ORF">CJ240_05825</name>
</gene>
<dbReference type="Proteomes" id="UP000243201">
    <property type="component" value="Unassembled WGS sequence"/>
</dbReference>
<dbReference type="RefSeq" id="WP_102184330.1">
    <property type="nucleotide sequence ID" value="NZ_PNGC01000002.1"/>
</dbReference>
<protein>
    <recommendedName>
        <fullName evidence="3">Phage tail protein</fullName>
    </recommendedName>
</protein>
<accession>A0ABX4UNK2</accession>
<sequence length="362" mass="39185">MRVIVEHLPGGQIIHPDLPIVSVEVTNRLNAPRSAKIVVPATHATPLLSRLAEWGAAMWAEDNGVILGGGLITTAPIITPDTASFELTGTTSYLADQPWQAAKFSGIKVDPLDMARKIWNHIQTLPGGNLGVIVDGTKSPVRIGEPEKNVSFTTGKGEDVSFQAGPYKLEPWSTNNLGQEFTKLAQETPFDYLEEETWNGHKIEHRLRLGYPRLGALRRDLSLVVGENVTAWPAFEHSAPFANAVTVWGAGEGEKMTRSDVITSKDNRLRRCKVVTDKKCASRRSAVNTAHSALKASSGGINVAAVKVIEHARAPISQLRPGDSVRVIGYAVWGGIDQLARISEVSMTPGTRTAQLKLEKVG</sequence>
<keyword evidence="2" id="KW-1185">Reference proteome</keyword>
<reference evidence="1 2" key="1">
    <citation type="submission" date="2017-09" db="EMBL/GenBank/DDBJ databases">
        <title>Bacterial strain isolated from the female urinary microbiota.</title>
        <authorList>
            <person name="Thomas-White K."/>
            <person name="Kumar N."/>
            <person name="Forster S."/>
            <person name="Putonti C."/>
            <person name="Lawley T."/>
            <person name="Wolfe A.J."/>
        </authorList>
    </citation>
    <scope>NUCLEOTIDE SEQUENCE [LARGE SCALE GENOMIC DNA]</scope>
    <source>
        <strain evidence="1 2">UMB0744</strain>
    </source>
</reference>
<name>A0ABX4UNK2_9ACTO</name>
<organism evidence="1 2">
    <name type="scientific">Varibaculum cambriense</name>
    <dbReference type="NCBI Taxonomy" id="184870"/>
    <lineage>
        <taxon>Bacteria</taxon>
        <taxon>Bacillati</taxon>
        <taxon>Actinomycetota</taxon>
        <taxon>Actinomycetes</taxon>
        <taxon>Actinomycetales</taxon>
        <taxon>Actinomycetaceae</taxon>
        <taxon>Varibaculum</taxon>
    </lineage>
</organism>
<evidence type="ECO:0000313" key="1">
    <source>
        <dbReference type="EMBL" id="PMB89284.1"/>
    </source>
</evidence>
<proteinExistence type="predicted"/>
<dbReference type="EMBL" id="PNGC01000002">
    <property type="protein sequence ID" value="PMB89284.1"/>
    <property type="molecule type" value="Genomic_DNA"/>
</dbReference>